<dbReference type="Gene3D" id="1.25.40.10">
    <property type="entry name" value="Tetratricopeptide repeat domain"/>
    <property type="match status" value="1"/>
</dbReference>
<evidence type="ECO:0000256" key="3">
    <source>
        <dbReference type="PROSITE-ProRule" id="PRU00708"/>
    </source>
</evidence>
<keyword evidence="5" id="KW-1185">Reference proteome</keyword>
<evidence type="ECO:0000256" key="2">
    <source>
        <dbReference type="ARBA" id="ARBA00022737"/>
    </source>
</evidence>
<dbReference type="InterPro" id="IPR011990">
    <property type="entry name" value="TPR-like_helical_dom_sf"/>
</dbReference>
<evidence type="ECO:0000313" key="5">
    <source>
        <dbReference type="Proteomes" id="UP001604336"/>
    </source>
</evidence>
<keyword evidence="2" id="KW-0677">Repeat</keyword>
<comment type="caution">
    <text evidence="4">The sequence shown here is derived from an EMBL/GenBank/DDBJ whole genome shotgun (WGS) entry which is preliminary data.</text>
</comment>
<evidence type="ECO:0000313" key="4">
    <source>
        <dbReference type="EMBL" id="KAL2499470.1"/>
    </source>
</evidence>
<dbReference type="NCBIfam" id="TIGR00756">
    <property type="entry name" value="PPR"/>
    <property type="match status" value="1"/>
</dbReference>
<sequence>MANFANQTQPKCLHLPKSSFREIPLPPQCLVPILTIVQHKTLFIDTILSVYAESKLPNKGAQIYNLIREDGNFLSLSAFNQFLKSLVSSSQFDKILEIFANVVDYGIGVDRFSYGKAIQSAVKLRDLKRGLELMNHMKKCGLNPNGFVYNVLIGGLCKQIVGVGGG</sequence>
<dbReference type="AlphaFoldDB" id="A0ABD1SFV1"/>
<accession>A0ABD1SFV1</accession>
<dbReference type="Proteomes" id="UP001604336">
    <property type="component" value="Unassembled WGS sequence"/>
</dbReference>
<evidence type="ECO:0000256" key="1">
    <source>
        <dbReference type="ARBA" id="ARBA00007626"/>
    </source>
</evidence>
<organism evidence="4 5">
    <name type="scientific">Abeliophyllum distichum</name>
    <dbReference type="NCBI Taxonomy" id="126358"/>
    <lineage>
        <taxon>Eukaryota</taxon>
        <taxon>Viridiplantae</taxon>
        <taxon>Streptophyta</taxon>
        <taxon>Embryophyta</taxon>
        <taxon>Tracheophyta</taxon>
        <taxon>Spermatophyta</taxon>
        <taxon>Magnoliopsida</taxon>
        <taxon>eudicotyledons</taxon>
        <taxon>Gunneridae</taxon>
        <taxon>Pentapetalae</taxon>
        <taxon>asterids</taxon>
        <taxon>lamiids</taxon>
        <taxon>Lamiales</taxon>
        <taxon>Oleaceae</taxon>
        <taxon>Forsythieae</taxon>
        <taxon>Abeliophyllum</taxon>
    </lineage>
</organism>
<reference evidence="5" key="1">
    <citation type="submission" date="2024-07" db="EMBL/GenBank/DDBJ databases">
        <title>Two chromosome-level genome assemblies of Korean endemic species Abeliophyllum distichum and Forsythia ovata (Oleaceae).</title>
        <authorList>
            <person name="Jang H."/>
        </authorList>
    </citation>
    <scope>NUCLEOTIDE SEQUENCE [LARGE SCALE GENOMIC DNA]</scope>
</reference>
<proteinExistence type="inferred from homology"/>
<feature type="repeat" description="PPR" evidence="3">
    <location>
        <begin position="110"/>
        <end position="144"/>
    </location>
</feature>
<dbReference type="EMBL" id="JBFOLK010000007">
    <property type="protein sequence ID" value="KAL2499470.1"/>
    <property type="molecule type" value="Genomic_DNA"/>
</dbReference>
<gene>
    <name evidence="4" type="ORF">Adt_25020</name>
</gene>
<dbReference type="Pfam" id="PF13041">
    <property type="entry name" value="PPR_2"/>
    <property type="match status" value="1"/>
</dbReference>
<name>A0ABD1SFV1_9LAMI</name>
<dbReference type="PROSITE" id="PS51375">
    <property type="entry name" value="PPR"/>
    <property type="match status" value="1"/>
</dbReference>
<comment type="similarity">
    <text evidence="1">Belongs to the PPR family. P subfamily.</text>
</comment>
<protein>
    <submittedName>
        <fullName evidence="4">Pentatricopeptide repeat-containing protein</fullName>
    </submittedName>
</protein>
<dbReference type="InterPro" id="IPR002885">
    <property type="entry name" value="PPR_rpt"/>
</dbReference>
<dbReference type="PANTHER" id="PTHR47941">
    <property type="entry name" value="PENTATRICOPEPTIDE REPEAT-CONTAINING PROTEIN 3, MITOCHONDRIAL"/>
    <property type="match status" value="1"/>
</dbReference>